<feature type="domain" description="RimM N-terminal" evidence="6">
    <location>
        <begin position="15"/>
        <end position="106"/>
    </location>
</feature>
<organism evidence="8 9">
    <name type="scientific">Sapientia aquatica</name>
    <dbReference type="NCBI Taxonomy" id="1549640"/>
    <lineage>
        <taxon>Bacteria</taxon>
        <taxon>Pseudomonadati</taxon>
        <taxon>Pseudomonadota</taxon>
        <taxon>Betaproteobacteria</taxon>
        <taxon>Burkholderiales</taxon>
        <taxon>Oxalobacteraceae</taxon>
        <taxon>Sapientia</taxon>
    </lineage>
</organism>
<evidence type="ECO:0000256" key="1">
    <source>
        <dbReference type="ARBA" id="ARBA00022490"/>
    </source>
</evidence>
<proteinExistence type="inferred from homology"/>
<gene>
    <name evidence="5 8" type="primary">rimM</name>
    <name evidence="8" type="ORF">E2I14_15415</name>
</gene>
<dbReference type="SUPFAM" id="SSF50346">
    <property type="entry name" value="PRC-barrel domain"/>
    <property type="match status" value="1"/>
</dbReference>
<dbReference type="InterPro" id="IPR011961">
    <property type="entry name" value="RimM"/>
</dbReference>
<dbReference type="GO" id="GO:0005840">
    <property type="term" value="C:ribosome"/>
    <property type="evidence" value="ECO:0007669"/>
    <property type="project" value="InterPro"/>
</dbReference>
<evidence type="ECO:0000256" key="4">
    <source>
        <dbReference type="ARBA" id="ARBA00023186"/>
    </source>
</evidence>
<dbReference type="HAMAP" id="MF_00014">
    <property type="entry name" value="Ribosome_mat_RimM"/>
    <property type="match status" value="1"/>
</dbReference>
<evidence type="ECO:0000259" key="6">
    <source>
        <dbReference type="Pfam" id="PF01782"/>
    </source>
</evidence>
<dbReference type="InterPro" id="IPR011033">
    <property type="entry name" value="PRC_barrel-like_sf"/>
</dbReference>
<keyword evidence="4 5" id="KW-0143">Chaperone</keyword>
<comment type="caution">
    <text evidence="8">The sequence shown here is derived from an EMBL/GenBank/DDBJ whole genome shotgun (WGS) entry which is preliminary data.</text>
</comment>
<dbReference type="NCBIfam" id="TIGR02273">
    <property type="entry name" value="16S_RimM"/>
    <property type="match status" value="1"/>
</dbReference>
<dbReference type="PANTHER" id="PTHR33692:SF1">
    <property type="entry name" value="RIBOSOME MATURATION FACTOR RIMM"/>
    <property type="match status" value="1"/>
</dbReference>
<dbReference type="EMBL" id="SMYL01000009">
    <property type="protein sequence ID" value="TDK63588.1"/>
    <property type="molecule type" value="Genomic_DNA"/>
</dbReference>
<dbReference type="Pfam" id="PF24986">
    <property type="entry name" value="PRC_RimM"/>
    <property type="match status" value="1"/>
</dbReference>
<keyword evidence="2 5" id="KW-0690">Ribosome biogenesis</keyword>
<dbReference type="GO" id="GO:0043022">
    <property type="term" value="F:ribosome binding"/>
    <property type="evidence" value="ECO:0007669"/>
    <property type="project" value="InterPro"/>
</dbReference>
<evidence type="ECO:0000256" key="2">
    <source>
        <dbReference type="ARBA" id="ARBA00022517"/>
    </source>
</evidence>
<dbReference type="InterPro" id="IPR002676">
    <property type="entry name" value="RimM_N"/>
</dbReference>
<sequence>MANINSQLPTDLVSVGHITGAYGVQGWVRVHPYSADASALLHAKTWWLGKPEGNVRSRSDALIDVNDIEKLEAKRHGEDIVARFVGVVGRDAAEALKGSVVQIRRSHFPALDDGEFYWLDLIGLTVENLQGESLGVVEDLIDNGAHPILRVVSVNQAPQESDGDKAREYLIPFVEQFVPNVDQQSKKITVDWGLDY</sequence>
<dbReference type="GO" id="GO:0006364">
    <property type="term" value="P:rRNA processing"/>
    <property type="evidence" value="ECO:0007669"/>
    <property type="project" value="UniProtKB-UniRule"/>
</dbReference>
<dbReference type="Pfam" id="PF01782">
    <property type="entry name" value="RimM"/>
    <property type="match status" value="1"/>
</dbReference>
<evidence type="ECO:0000313" key="8">
    <source>
        <dbReference type="EMBL" id="TDK63588.1"/>
    </source>
</evidence>
<dbReference type="PANTHER" id="PTHR33692">
    <property type="entry name" value="RIBOSOME MATURATION FACTOR RIMM"/>
    <property type="match status" value="1"/>
</dbReference>
<dbReference type="Proteomes" id="UP000294829">
    <property type="component" value="Unassembled WGS sequence"/>
</dbReference>
<comment type="function">
    <text evidence="5">An accessory protein needed during the final step in the assembly of 30S ribosomal subunit, possibly for assembly of the head region. Essential for efficient processing of 16S rRNA. May be needed both before and after RbfA during the maturation of 16S rRNA. It has affinity for free ribosomal 30S subunits but not for 70S ribosomes.</text>
</comment>
<evidence type="ECO:0000313" key="9">
    <source>
        <dbReference type="Proteomes" id="UP000294829"/>
    </source>
</evidence>
<dbReference type="AlphaFoldDB" id="A0A4R5VWF0"/>
<dbReference type="GO" id="GO:0005737">
    <property type="term" value="C:cytoplasm"/>
    <property type="evidence" value="ECO:0007669"/>
    <property type="project" value="UniProtKB-SubCell"/>
</dbReference>
<comment type="domain">
    <text evidence="5">The PRC barrel domain binds ribosomal protein uS19.</text>
</comment>
<feature type="domain" description="Ribosome maturation factor RimM PRC barrel" evidence="7">
    <location>
        <begin position="118"/>
        <end position="192"/>
    </location>
</feature>
<keyword evidence="9" id="KW-1185">Reference proteome</keyword>
<dbReference type="RefSeq" id="WP_133330130.1">
    <property type="nucleotide sequence ID" value="NZ_SMYL01000009.1"/>
</dbReference>
<dbReference type="InterPro" id="IPR009000">
    <property type="entry name" value="Transl_B-barrel_sf"/>
</dbReference>
<dbReference type="InterPro" id="IPR036976">
    <property type="entry name" value="RimM_N_sf"/>
</dbReference>
<evidence type="ECO:0000259" key="7">
    <source>
        <dbReference type="Pfam" id="PF24986"/>
    </source>
</evidence>
<protein>
    <recommendedName>
        <fullName evidence="5">Ribosome maturation factor RimM</fullName>
    </recommendedName>
</protein>
<comment type="subcellular location">
    <subcellularLocation>
        <location evidence="5">Cytoplasm</location>
    </subcellularLocation>
</comment>
<comment type="subunit">
    <text evidence="5">Binds ribosomal protein uS19.</text>
</comment>
<dbReference type="InterPro" id="IPR056792">
    <property type="entry name" value="PRC_RimM"/>
</dbReference>
<dbReference type="SUPFAM" id="SSF50447">
    <property type="entry name" value="Translation proteins"/>
    <property type="match status" value="1"/>
</dbReference>
<reference evidence="8 9" key="1">
    <citation type="submission" date="2019-03" db="EMBL/GenBank/DDBJ databases">
        <title>Sapientia aquatica gen. nov., sp. nov., isolated from a crater lake.</title>
        <authorList>
            <person name="Felfoldi T."/>
            <person name="Szabo A."/>
            <person name="Toth E."/>
            <person name="Schumann P."/>
            <person name="Keki Z."/>
            <person name="Marialigeti K."/>
            <person name="Mathe I."/>
        </authorList>
    </citation>
    <scope>NUCLEOTIDE SEQUENCE [LARGE SCALE GENOMIC DNA]</scope>
    <source>
        <strain evidence="8 9">SA-152</strain>
    </source>
</reference>
<accession>A0A4R5VWF0</accession>
<comment type="similarity">
    <text evidence="5">Belongs to the RimM family.</text>
</comment>
<dbReference type="Gene3D" id="2.30.30.240">
    <property type="entry name" value="PRC-barrel domain"/>
    <property type="match status" value="1"/>
</dbReference>
<name>A0A4R5VWF0_9BURK</name>
<keyword evidence="3 5" id="KW-0698">rRNA processing</keyword>
<dbReference type="Gene3D" id="2.40.30.60">
    <property type="entry name" value="RimM"/>
    <property type="match status" value="1"/>
</dbReference>
<evidence type="ECO:0000256" key="3">
    <source>
        <dbReference type="ARBA" id="ARBA00022552"/>
    </source>
</evidence>
<keyword evidence="1 5" id="KW-0963">Cytoplasm</keyword>
<dbReference type="OrthoDB" id="9783509at2"/>
<evidence type="ECO:0000256" key="5">
    <source>
        <dbReference type="HAMAP-Rule" id="MF_00014"/>
    </source>
</evidence>
<dbReference type="GO" id="GO:0042274">
    <property type="term" value="P:ribosomal small subunit biogenesis"/>
    <property type="evidence" value="ECO:0007669"/>
    <property type="project" value="UniProtKB-UniRule"/>
</dbReference>